<sequence>MATSDGVGIVEGVDALCSVERYQALGATGAYVEQVCTHAPRFLVALECHRAE</sequence>
<dbReference type="Proteomes" id="UP001560267">
    <property type="component" value="Unassembled WGS sequence"/>
</dbReference>
<dbReference type="RefSeq" id="WP_369084217.1">
    <property type="nucleotide sequence ID" value="NZ_JBFSHR010000006.1"/>
</dbReference>
<name>A0ABV3XZS4_9ACTN</name>
<comment type="caution">
    <text evidence="1">The sequence shown here is derived from an EMBL/GenBank/DDBJ whole genome shotgun (WGS) entry which is preliminary data.</text>
</comment>
<proteinExistence type="predicted"/>
<dbReference type="EMBL" id="JBFSHR010000006">
    <property type="protein sequence ID" value="MEX6428807.1"/>
    <property type="molecule type" value="Genomic_DNA"/>
</dbReference>
<evidence type="ECO:0000313" key="1">
    <source>
        <dbReference type="EMBL" id="MEX6428807.1"/>
    </source>
</evidence>
<gene>
    <name evidence="1" type="ORF">AB6A68_03000</name>
</gene>
<keyword evidence="2" id="KW-1185">Reference proteome</keyword>
<accession>A0ABV3XZS4</accession>
<reference evidence="1 2" key="1">
    <citation type="submission" date="2024-07" db="EMBL/GenBank/DDBJ databases">
        <title>Draft Genome Sequence of Ferrimicrobium acidiphilum Strain YE2023, Isolated from a Pulp of Bioleach Reactor.</title>
        <authorList>
            <person name="Elkina Y.A."/>
            <person name="Bulaeva A.G."/>
            <person name="Beletsky A.V."/>
            <person name="Mardanov A.V."/>
        </authorList>
    </citation>
    <scope>NUCLEOTIDE SEQUENCE [LARGE SCALE GENOMIC DNA]</scope>
    <source>
        <strain evidence="1 2">YE2023</strain>
    </source>
</reference>
<organism evidence="1 2">
    <name type="scientific">Ferrimicrobium acidiphilum</name>
    <dbReference type="NCBI Taxonomy" id="121039"/>
    <lineage>
        <taxon>Bacteria</taxon>
        <taxon>Bacillati</taxon>
        <taxon>Actinomycetota</taxon>
        <taxon>Acidimicrobiia</taxon>
        <taxon>Acidimicrobiales</taxon>
        <taxon>Acidimicrobiaceae</taxon>
        <taxon>Ferrimicrobium</taxon>
    </lineage>
</organism>
<evidence type="ECO:0000313" key="2">
    <source>
        <dbReference type="Proteomes" id="UP001560267"/>
    </source>
</evidence>
<protein>
    <submittedName>
        <fullName evidence="1">Uncharacterized protein</fullName>
    </submittedName>
</protein>